<proteinExistence type="predicted"/>
<dbReference type="EMBL" id="JAUEPT010000090">
    <property type="protein sequence ID" value="KAK0432704.1"/>
    <property type="molecule type" value="Genomic_DNA"/>
</dbReference>
<sequence>MTEQKQKWFKHRMLLRQSQPGWLPTWLGRFRFPDGPYAERDNSFQGMYGPGFTYDCTNNIMYADMEAVDAAKAFMHQADYPLPHRMNARPNPRGFLMTVHEMDPRLGNLADNLPPPVYIPLERAYHLSGGGNTVGGAGLPIPVDGTIDDWCQYVAHHYRPGGLNPPTGLMMDLSYREMIDSAYPWAMIWVDQHQSIHFQDWYHHLEDSRLQRLEQFGVPQIIPELQGWWTPDIGNTHRIRAMIYNERYLLRGESSVFTYINSFPPTTPHSPYQSEANTEIDTIQEDVPMTPMVDTAGNNTLDIRAKAMPNATAQDPMIATTLVESSANPHDIPLPTETDKEMSKILVPIAEVEVIAQVKFPDTMPTIKSQT</sequence>
<name>A0AA39IZI0_9AGAR</name>
<dbReference type="Proteomes" id="UP001175226">
    <property type="component" value="Unassembled WGS sequence"/>
</dbReference>
<accession>A0AA39IZI0</accession>
<keyword evidence="2" id="KW-1185">Reference proteome</keyword>
<evidence type="ECO:0000313" key="1">
    <source>
        <dbReference type="EMBL" id="KAK0432704.1"/>
    </source>
</evidence>
<dbReference type="AlphaFoldDB" id="A0AA39IZI0"/>
<evidence type="ECO:0000313" key="2">
    <source>
        <dbReference type="Proteomes" id="UP001175226"/>
    </source>
</evidence>
<gene>
    <name evidence="1" type="ORF">EV421DRAFT_1742096</name>
</gene>
<comment type="caution">
    <text evidence="1">The sequence shown here is derived from an EMBL/GenBank/DDBJ whole genome shotgun (WGS) entry which is preliminary data.</text>
</comment>
<protein>
    <submittedName>
        <fullName evidence="1">Uncharacterized protein</fullName>
    </submittedName>
</protein>
<reference evidence="1" key="1">
    <citation type="submission" date="2023-06" db="EMBL/GenBank/DDBJ databases">
        <authorList>
            <consortium name="Lawrence Berkeley National Laboratory"/>
            <person name="Ahrendt S."/>
            <person name="Sahu N."/>
            <person name="Indic B."/>
            <person name="Wong-Bajracharya J."/>
            <person name="Merenyi Z."/>
            <person name="Ke H.-M."/>
            <person name="Monk M."/>
            <person name="Kocsube S."/>
            <person name="Drula E."/>
            <person name="Lipzen A."/>
            <person name="Balint B."/>
            <person name="Henrissat B."/>
            <person name="Andreopoulos B."/>
            <person name="Martin F.M."/>
            <person name="Harder C.B."/>
            <person name="Rigling D."/>
            <person name="Ford K.L."/>
            <person name="Foster G.D."/>
            <person name="Pangilinan J."/>
            <person name="Papanicolaou A."/>
            <person name="Barry K."/>
            <person name="LaButti K."/>
            <person name="Viragh M."/>
            <person name="Koriabine M."/>
            <person name="Yan M."/>
            <person name="Riley R."/>
            <person name="Champramary S."/>
            <person name="Plett K.L."/>
            <person name="Tsai I.J."/>
            <person name="Slot J."/>
            <person name="Sipos G."/>
            <person name="Plett J."/>
            <person name="Nagy L.G."/>
            <person name="Grigoriev I.V."/>
        </authorList>
    </citation>
    <scope>NUCLEOTIDE SEQUENCE</scope>
    <source>
        <strain evidence="1">FPL87.14</strain>
    </source>
</reference>
<organism evidence="1 2">
    <name type="scientific">Armillaria borealis</name>
    <dbReference type="NCBI Taxonomy" id="47425"/>
    <lineage>
        <taxon>Eukaryota</taxon>
        <taxon>Fungi</taxon>
        <taxon>Dikarya</taxon>
        <taxon>Basidiomycota</taxon>
        <taxon>Agaricomycotina</taxon>
        <taxon>Agaricomycetes</taxon>
        <taxon>Agaricomycetidae</taxon>
        <taxon>Agaricales</taxon>
        <taxon>Marasmiineae</taxon>
        <taxon>Physalacriaceae</taxon>
        <taxon>Armillaria</taxon>
    </lineage>
</organism>